<accession>A0ABQ4L408</accession>
<keyword evidence="2" id="KW-1185">Reference proteome</keyword>
<protein>
    <submittedName>
        <fullName evidence="1">Uncharacterized protein</fullName>
    </submittedName>
</protein>
<reference evidence="1 2" key="1">
    <citation type="submission" date="2021-03" db="EMBL/GenBank/DDBJ databases">
        <title>Antimicrobial resistance genes in bacteria isolated from Japanese honey, and their potential for conferring macrolide and lincosamide resistance in the American foulbrood pathogen Paenibacillus larvae.</title>
        <authorList>
            <person name="Okamoto M."/>
            <person name="Kumagai M."/>
            <person name="Kanamori H."/>
            <person name="Takamatsu D."/>
        </authorList>
    </citation>
    <scope>NUCLEOTIDE SEQUENCE [LARGE SCALE GENOMIC DNA]</scope>
    <source>
        <strain evidence="1 2">J6TS1</strain>
    </source>
</reference>
<organism evidence="1 2">
    <name type="scientific">Siminovitchia terrae</name>
    <name type="common">Bacillus terrae</name>
    <dbReference type="NCBI Taxonomy" id="1914933"/>
    <lineage>
        <taxon>Bacteria</taxon>
        <taxon>Bacillati</taxon>
        <taxon>Bacillota</taxon>
        <taxon>Bacilli</taxon>
        <taxon>Bacillales</taxon>
        <taxon>Bacillaceae</taxon>
        <taxon>Siminovitchia</taxon>
    </lineage>
</organism>
<proteinExistence type="predicted"/>
<sequence>MHLSNIASFKETVAIRSYVDYSVEGLLREYAAQSVVLGIGMGLRSPPLKASRIGSLDPDGALYDSGSFSEVSRLLYRG</sequence>
<name>A0ABQ4L408_SIMTE</name>
<evidence type="ECO:0000313" key="1">
    <source>
        <dbReference type="EMBL" id="GIN98998.1"/>
    </source>
</evidence>
<gene>
    <name evidence="1" type="ORF">J6TS1_48680</name>
</gene>
<comment type="caution">
    <text evidence="1">The sequence shown here is derived from an EMBL/GenBank/DDBJ whole genome shotgun (WGS) entry which is preliminary data.</text>
</comment>
<dbReference type="EMBL" id="BORJ01000019">
    <property type="protein sequence ID" value="GIN98998.1"/>
    <property type="molecule type" value="Genomic_DNA"/>
</dbReference>
<evidence type="ECO:0000313" key="2">
    <source>
        <dbReference type="Proteomes" id="UP000680670"/>
    </source>
</evidence>
<dbReference type="Proteomes" id="UP000680670">
    <property type="component" value="Unassembled WGS sequence"/>
</dbReference>
<dbReference type="RefSeq" id="WP_213021571.1">
    <property type="nucleotide sequence ID" value="NZ_BORJ01000019.1"/>
</dbReference>